<dbReference type="STRING" id="29563.SAMN02983006_02535"/>
<sequence>MTYEEISVWTQVITTLITLVIVILTFIQSKTNKNTLDEMKLSRIESVSPHLVPNLDEVKRGFADGETSYIFDMKVNIDLNQEKEDKIKIHKPFDIAFYNSGKGPVYNLEVLRFNDTSKKSSEKNIRIINPGDQKQIQFNLYLLNKDRITSNNKIDIRYEDNFGNVYEQGIGVEIEEAFFKVTNVFPMRPKLIGK</sequence>
<keyword evidence="1" id="KW-0812">Transmembrane</keyword>
<dbReference type="Proteomes" id="UP000199006">
    <property type="component" value="Unassembled WGS sequence"/>
</dbReference>
<feature type="transmembrane region" description="Helical" evidence="1">
    <location>
        <begin position="6"/>
        <end position="27"/>
    </location>
</feature>
<dbReference type="AlphaFoldDB" id="A0A1I4M8U7"/>
<protein>
    <submittedName>
        <fullName evidence="2">Uncharacterized protein</fullName>
    </submittedName>
</protein>
<name>A0A1I4M8U7_9FIRM</name>
<evidence type="ECO:0000256" key="1">
    <source>
        <dbReference type="SAM" id="Phobius"/>
    </source>
</evidence>
<dbReference type="EMBL" id="FOTI01000050">
    <property type="protein sequence ID" value="SFL99580.1"/>
    <property type="molecule type" value="Genomic_DNA"/>
</dbReference>
<keyword evidence="3" id="KW-1185">Reference proteome</keyword>
<reference evidence="2 3" key="1">
    <citation type="submission" date="2016-10" db="EMBL/GenBank/DDBJ databases">
        <authorList>
            <person name="de Groot N.N."/>
        </authorList>
    </citation>
    <scope>NUCLEOTIDE SEQUENCE [LARGE SCALE GENOMIC DNA]</scope>
    <source>
        <strain evidence="2 3">ATCC 51327</strain>
    </source>
</reference>
<evidence type="ECO:0000313" key="3">
    <source>
        <dbReference type="Proteomes" id="UP000199006"/>
    </source>
</evidence>
<keyword evidence="1" id="KW-0472">Membrane</keyword>
<organism evidence="2 3">
    <name type="scientific">Halanaerobium salsuginis</name>
    <dbReference type="NCBI Taxonomy" id="29563"/>
    <lineage>
        <taxon>Bacteria</taxon>
        <taxon>Bacillati</taxon>
        <taxon>Bacillota</taxon>
        <taxon>Clostridia</taxon>
        <taxon>Halanaerobiales</taxon>
        <taxon>Halanaerobiaceae</taxon>
        <taxon>Halanaerobium</taxon>
    </lineage>
</organism>
<proteinExistence type="predicted"/>
<dbReference type="RefSeq" id="WP_089862540.1">
    <property type="nucleotide sequence ID" value="NZ_FOTI01000050.1"/>
</dbReference>
<keyword evidence="1" id="KW-1133">Transmembrane helix</keyword>
<gene>
    <name evidence="2" type="ORF">SAMN02983006_02535</name>
</gene>
<accession>A0A1I4M8U7</accession>
<evidence type="ECO:0000313" key="2">
    <source>
        <dbReference type="EMBL" id="SFL99580.1"/>
    </source>
</evidence>